<dbReference type="EMBL" id="PSQE01000007">
    <property type="protein sequence ID" value="RHN44953.1"/>
    <property type="molecule type" value="Genomic_DNA"/>
</dbReference>
<comment type="caution">
    <text evidence="2">The sequence shown here is derived from an EMBL/GenBank/DDBJ whole genome shotgun (WGS) entry which is preliminary data.</text>
</comment>
<dbReference type="Gramene" id="rna39140">
    <property type="protein sequence ID" value="RHN44953.1"/>
    <property type="gene ID" value="gene39140"/>
</dbReference>
<dbReference type="Proteomes" id="UP000265566">
    <property type="component" value="Chromosome 7"/>
</dbReference>
<organism evidence="2">
    <name type="scientific">Medicago truncatula</name>
    <name type="common">Barrel medic</name>
    <name type="synonym">Medicago tribuloides</name>
    <dbReference type="NCBI Taxonomy" id="3880"/>
    <lineage>
        <taxon>Eukaryota</taxon>
        <taxon>Viridiplantae</taxon>
        <taxon>Streptophyta</taxon>
        <taxon>Embryophyta</taxon>
        <taxon>Tracheophyta</taxon>
        <taxon>Spermatophyta</taxon>
        <taxon>Magnoliopsida</taxon>
        <taxon>eudicotyledons</taxon>
        <taxon>Gunneridae</taxon>
        <taxon>Pentapetalae</taxon>
        <taxon>rosids</taxon>
        <taxon>fabids</taxon>
        <taxon>Fabales</taxon>
        <taxon>Fabaceae</taxon>
        <taxon>Papilionoideae</taxon>
        <taxon>50 kb inversion clade</taxon>
        <taxon>NPAAA clade</taxon>
        <taxon>Hologalegina</taxon>
        <taxon>IRL clade</taxon>
        <taxon>Trifolieae</taxon>
        <taxon>Medicago</taxon>
    </lineage>
</organism>
<gene>
    <name evidence="2" type="ORF">MtrunA17_Chr7g0225001</name>
</gene>
<sequence length="40" mass="4600">MNINGNNKDNHKSKEEKGMNKNGNSTCLEIDKFHHPAFAW</sequence>
<accession>A0A396GWT3</accession>
<dbReference type="AlphaFoldDB" id="A0A396GWT3"/>
<reference evidence="2" key="1">
    <citation type="journal article" date="2018" name="Nat. Plants">
        <title>Whole-genome landscape of Medicago truncatula symbiotic genes.</title>
        <authorList>
            <person name="Pecrix Y."/>
            <person name="Gamas P."/>
            <person name="Carrere S."/>
        </authorList>
    </citation>
    <scope>NUCLEOTIDE SEQUENCE</scope>
    <source>
        <tissue evidence="2">Leaves</tissue>
    </source>
</reference>
<evidence type="ECO:0000313" key="2">
    <source>
        <dbReference type="EMBL" id="RHN44953.1"/>
    </source>
</evidence>
<protein>
    <submittedName>
        <fullName evidence="2">Uncharacterized protein</fullName>
    </submittedName>
</protein>
<evidence type="ECO:0000256" key="1">
    <source>
        <dbReference type="SAM" id="MobiDB-lite"/>
    </source>
</evidence>
<feature type="region of interest" description="Disordered" evidence="1">
    <location>
        <begin position="1"/>
        <end position="27"/>
    </location>
</feature>
<proteinExistence type="predicted"/>
<feature type="compositionally biased region" description="Basic and acidic residues" evidence="1">
    <location>
        <begin position="8"/>
        <end position="19"/>
    </location>
</feature>
<name>A0A396GWT3_MEDTR</name>